<dbReference type="EMBL" id="AMCI01009093">
    <property type="protein sequence ID" value="EJW90033.1"/>
    <property type="molecule type" value="Genomic_DNA"/>
</dbReference>
<dbReference type="AlphaFoldDB" id="J9F6G3"/>
<evidence type="ECO:0000313" key="1">
    <source>
        <dbReference type="EMBL" id="EJW90033.1"/>
    </source>
</evidence>
<protein>
    <submittedName>
        <fullName evidence="1">Uncharacterized protein</fullName>
    </submittedName>
</protein>
<accession>J9F6G3</accession>
<sequence>MRASTVFALLPIITKHKAISVHKIPHPQVNGSQIKCNKGCMIRSAC</sequence>
<gene>
    <name evidence="1" type="ORF">EVA_21859</name>
</gene>
<comment type="caution">
    <text evidence="1">The sequence shown here is derived from an EMBL/GenBank/DDBJ whole genome shotgun (WGS) entry which is preliminary data.</text>
</comment>
<proteinExistence type="predicted"/>
<organism evidence="1">
    <name type="scientific">gut metagenome</name>
    <dbReference type="NCBI Taxonomy" id="749906"/>
    <lineage>
        <taxon>unclassified sequences</taxon>
        <taxon>metagenomes</taxon>
        <taxon>organismal metagenomes</taxon>
    </lineage>
</organism>
<name>J9F6G3_9ZZZZ</name>
<reference evidence="1" key="1">
    <citation type="journal article" date="2012" name="PLoS ONE">
        <title>Gene sets for utilization of primary and secondary nutrition supplies in the distal gut of endangered iberian lynx.</title>
        <authorList>
            <person name="Alcaide M."/>
            <person name="Messina E."/>
            <person name="Richter M."/>
            <person name="Bargiela R."/>
            <person name="Peplies J."/>
            <person name="Huws S.A."/>
            <person name="Newbold C.J."/>
            <person name="Golyshin P.N."/>
            <person name="Simon M.A."/>
            <person name="Lopez G."/>
            <person name="Yakimov M.M."/>
            <person name="Ferrer M."/>
        </authorList>
    </citation>
    <scope>NUCLEOTIDE SEQUENCE</scope>
</reference>